<dbReference type="GO" id="GO:0004519">
    <property type="term" value="F:endonuclease activity"/>
    <property type="evidence" value="ECO:0007669"/>
    <property type="project" value="InterPro"/>
</dbReference>
<dbReference type="EMBL" id="PCRN01000028">
    <property type="protein sequence ID" value="PIP22418.1"/>
    <property type="molecule type" value="Genomic_DNA"/>
</dbReference>
<name>A0A2G9YT76_9BACT</name>
<dbReference type="AlphaFoldDB" id="A0A2G9YT76"/>
<dbReference type="Proteomes" id="UP000229054">
    <property type="component" value="Unassembled WGS sequence"/>
</dbReference>
<dbReference type="GO" id="GO:0003677">
    <property type="term" value="F:DNA binding"/>
    <property type="evidence" value="ECO:0007669"/>
    <property type="project" value="InterPro"/>
</dbReference>
<dbReference type="InterPro" id="IPR004042">
    <property type="entry name" value="Intein_endonuc_central"/>
</dbReference>
<dbReference type="InterPro" id="IPR001387">
    <property type="entry name" value="Cro/C1-type_HTH"/>
</dbReference>
<feature type="domain" description="HTH cro/C1-type" evidence="2">
    <location>
        <begin position="47"/>
        <end position="100"/>
    </location>
</feature>
<protein>
    <recommendedName>
        <fullName evidence="5">DOD-type homing endonuclease domain-containing protein</fullName>
    </recommendedName>
</protein>
<reference evidence="3 4" key="1">
    <citation type="submission" date="2017-09" db="EMBL/GenBank/DDBJ databases">
        <title>Depth-based differentiation of microbial function through sediment-hosted aquifers and enrichment of novel symbionts in the deep terrestrial subsurface.</title>
        <authorList>
            <person name="Probst A.J."/>
            <person name="Ladd B."/>
            <person name="Jarett J.K."/>
            <person name="Geller-Mcgrath D.E."/>
            <person name="Sieber C.M."/>
            <person name="Emerson J.B."/>
            <person name="Anantharaman K."/>
            <person name="Thomas B.C."/>
            <person name="Malmstrom R."/>
            <person name="Stieglmeier M."/>
            <person name="Klingl A."/>
            <person name="Woyke T."/>
            <person name="Ryan C.M."/>
            <person name="Banfield J.F."/>
        </authorList>
    </citation>
    <scope>NUCLEOTIDE SEQUENCE [LARGE SCALE GENOMIC DNA]</scope>
    <source>
        <strain evidence="3">CG23_combo_of_CG06-09_8_20_14_all_39_25</strain>
    </source>
</reference>
<dbReference type="PROSITE" id="PS50819">
    <property type="entry name" value="INTEIN_ENDONUCLEASE"/>
    <property type="match status" value="1"/>
</dbReference>
<evidence type="ECO:0000259" key="1">
    <source>
        <dbReference type="PROSITE" id="PS50819"/>
    </source>
</evidence>
<dbReference type="SUPFAM" id="SSF47413">
    <property type="entry name" value="lambda repressor-like DNA-binding domains"/>
    <property type="match status" value="1"/>
</dbReference>
<feature type="domain" description="DOD-type homing endonuclease" evidence="1">
    <location>
        <begin position="196"/>
        <end position="299"/>
    </location>
</feature>
<accession>A0A2G9YT76</accession>
<sequence length="426" mass="49146">MELDKDIKQRLNDYIGKALKVKTTIHWWDLYPIRSVKIKPELQVKIVRSAIKKAGSQEKVAKIINVKQATISKWLLLQRDIFVCNLINLCNFVGCPFNKVERNIVKISGLKYPNLPFNLTSPEAIKIRAAFLSDGHVPRKITAAPHYKSNTMKAHRDLILRCKKIFGSFKIRTKYIKDDHVFVTKFPSVIGDTLALSGVVRGNKSLINPYIPADIILGDRETKKSYLQQVFDDEGGVGIERRSGGKIILARNCVIDKINGLKENWVQDKKLKQVLLEKSKRKINNLIYGESLLLNSLGIVTNLYVMKNFWVSKVGTISAQWALEIFTKKDLENFRKTVGFTLNDKREKLEQLISNLRYSFRNNEGIEFAKTKIFEIEKNNSFKFSDLAKMFKKEKRCISLTSHYIKKLENEKFIKKVKQGIYQLTE</sequence>
<dbReference type="PROSITE" id="PS50943">
    <property type="entry name" value="HTH_CROC1"/>
    <property type="match status" value="1"/>
</dbReference>
<proteinExistence type="predicted"/>
<dbReference type="InterPro" id="IPR010982">
    <property type="entry name" value="Lambda_DNA-bd_dom_sf"/>
</dbReference>
<dbReference type="InterPro" id="IPR027434">
    <property type="entry name" value="Homing_endonucl"/>
</dbReference>
<comment type="caution">
    <text evidence="3">The sequence shown here is derived from an EMBL/GenBank/DDBJ whole genome shotgun (WGS) entry which is preliminary data.</text>
</comment>
<dbReference type="Gene3D" id="3.10.28.10">
    <property type="entry name" value="Homing endonucleases"/>
    <property type="match status" value="1"/>
</dbReference>
<evidence type="ECO:0008006" key="5">
    <source>
        <dbReference type="Google" id="ProtNLM"/>
    </source>
</evidence>
<evidence type="ECO:0000313" key="4">
    <source>
        <dbReference type="Proteomes" id="UP000229054"/>
    </source>
</evidence>
<dbReference type="CDD" id="cd00093">
    <property type="entry name" value="HTH_XRE"/>
    <property type="match status" value="1"/>
</dbReference>
<gene>
    <name evidence="3" type="ORF">COX38_00665</name>
</gene>
<organism evidence="3 4">
    <name type="scientific">Candidatus Nealsonbacteria bacterium CG23_combo_of_CG06-09_8_20_14_all_39_25</name>
    <dbReference type="NCBI Taxonomy" id="1974723"/>
    <lineage>
        <taxon>Bacteria</taxon>
        <taxon>Candidatus Nealsoniibacteriota</taxon>
    </lineage>
</organism>
<dbReference type="Gene3D" id="1.10.260.40">
    <property type="entry name" value="lambda repressor-like DNA-binding domains"/>
    <property type="match status" value="1"/>
</dbReference>
<evidence type="ECO:0000259" key="2">
    <source>
        <dbReference type="PROSITE" id="PS50943"/>
    </source>
</evidence>
<evidence type="ECO:0000313" key="3">
    <source>
        <dbReference type="EMBL" id="PIP22418.1"/>
    </source>
</evidence>